<dbReference type="Pfam" id="PF10075">
    <property type="entry name" value="CSN8_PSD8_EIF3K"/>
    <property type="match status" value="1"/>
</dbReference>
<organism evidence="4 5">
    <name type="scientific">Tortispora caseinolytica NRRL Y-17796</name>
    <dbReference type="NCBI Taxonomy" id="767744"/>
    <lineage>
        <taxon>Eukaryota</taxon>
        <taxon>Fungi</taxon>
        <taxon>Dikarya</taxon>
        <taxon>Ascomycota</taxon>
        <taxon>Saccharomycotina</taxon>
        <taxon>Trigonopsidomycetes</taxon>
        <taxon>Trigonopsidales</taxon>
        <taxon>Trigonopsidaceae</taxon>
        <taxon>Tortispora</taxon>
    </lineage>
</organism>
<comment type="similarity">
    <text evidence="1">Belongs to the proteasome subunit S14 family.</text>
</comment>
<dbReference type="GO" id="GO:0034399">
    <property type="term" value="C:nuclear periphery"/>
    <property type="evidence" value="ECO:0007669"/>
    <property type="project" value="EnsemblFungi"/>
</dbReference>
<accession>A0A1E4TDN8</accession>
<dbReference type="PANTHER" id="PTHR12387:SF0">
    <property type="entry name" value="26S PROTEASOME NON-ATPASE REGULATORY SUBUNIT 8"/>
    <property type="match status" value="1"/>
</dbReference>
<keyword evidence="5" id="KW-1185">Reference proteome</keyword>
<dbReference type="GO" id="GO:0043161">
    <property type="term" value="P:proteasome-mediated ubiquitin-dependent protein catabolic process"/>
    <property type="evidence" value="ECO:0007669"/>
    <property type="project" value="EnsemblFungi"/>
</dbReference>
<gene>
    <name evidence="4" type="ORF">CANCADRAFT_144519</name>
</gene>
<evidence type="ECO:0000313" key="5">
    <source>
        <dbReference type="Proteomes" id="UP000095023"/>
    </source>
</evidence>
<evidence type="ECO:0000256" key="1">
    <source>
        <dbReference type="ARBA" id="ARBA00009627"/>
    </source>
</evidence>
<reference evidence="5" key="1">
    <citation type="submission" date="2016-02" db="EMBL/GenBank/DDBJ databases">
        <title>Comparative genomics of biotechnologically important yeasts.</title>
        <authorList>
            <consortium name="DOE Joint Genome Institute"/>
            <person name="Riley R."/>
            <person name="Haridas S."/>
            <person name="Wolfe K.H."/>
            <person name="Lopes M.R."/>
            <person name="Hittinger C.T."/>
            <person name="Goker M."/>
            <person name="Salamov A."/>
            <person name="Wisecaver J."/>
            <person name="Long T.M."/>
            <person name="Aerts A.L."/>
            <person name="Barry K."/>
            <person name="Choi C."/>
            <person name="Clum A."/>
            <person name="Coughlan A.Y."/>
            <person name="Deshpande S."/>
            <person name="Douglass A.P."/>
            <person name="Hanson S.J."/>
            <person name="Klenk H.-P."/>
            <person name="Labutti K."/>
            <person name="Lapidus A."/>
            <person name="Lindquist E."/>
            <person name="Lipzen A."/>
            <person name="Meier-Kolthoff J.P."/>
            <person name="Ohm R.A."/>
            <person name="Otillar R.P."/>
            <person name="Pangilinan J."/>
            <person name="Peng Y."/>
            <person name="Rokas A."/>
            <person name="Rosa C.A."/>
            <person name="Scheuner C."/>
            <person name="Sibirny A.A."/>
            <person name="Slot J.C."/>
            <person name="Stielow J.B."/>
            <person name="Sun H."/>
            <person name="Kurtzman C.P."/>
            <person name="Blackwell M."/>
            <person name="Jeffries T.W."/>
            <person name="Grigoriev I.V."/>
        </authorList>
    </citation>
    <scope>NUCLEOTIDE SEQUENCE [LARGE SCALE GENOMIC DNA]</scope>
    <source>
        <strain evidence="5">NRRL Y-17796</strain>
    </source>
</reference>
<sequence length="260" mass="28803">MSVAQLNKAYVAGDYKKCYELAVSAKLELAKSGMLIPDKSSKNADTARTTLERIALAALRMSDDNTFARTFEQLRVFYSLKKSGKAAKEYDEKSKITGLYLLLLLAKNDIAGFHTTLESLTEGGEDMAEIESLDPYLSYPVKLERWLMEGSYGSVWKATQGGEVPSEEYALFSPILVEAIRNEVASCSERAYASLPVASCRSLLFLDSDKEVADFAAAKGWTIKEGRVYFEFTSTENITVSESIIIENVIGYARQLESIV</sequence>
<evidence type="ECO:0000259" key="3">
    <source>
        <dbReference type="PROSITE" id="PS50250"/>
    </source>
</evidence>
<dbReference type="InterPro" id="IPR000717">
    <property type="entry name" value="PCI_dom"/>
</dbReference>
<dbReference type="PROSITE" id="PS50250">
    <property type="entry name" value="PCI"/>
    <property type="match status" value="1"/>
</dbReference>
<dbReference type="EMBL" id="KV453843">
    <property type="protein sequence ID" value="ODV89827.1"/>
    <property type="molecule type" value="Genomic_DNA"/>
</dbReference>
<dbReference type="Proteomes" id="UP000095023">
    <property type="component" value="Unassembled WGS sequence"/>
</dbReference>
<dbReference type="GO" id="GO:0000785">
    <property type="term" value="C:chromatin"/>
    <property type="evidence" value="ECO:0007669"/>
    <property type="project" value="EnsemblFungi"/>
</dbReference>
<evidence type="ECO:0000256" key="2">
    <source>
        <dbReference type="ARBA" id="ARBA00022942"/>
    </source>
</evidence>
<proteinExistence type="inferred from homology"/>
<dbReference type="InterPro" id="IPR033464">
    <property type="entry name" value="CSN8_PSD8_EIF3K"/>
</dbReference>
<feature type="domain" description="PCI" evidence="3">
    <location>
        <begin position="65"/>
        <end position="246"/>
    </location>
</feature>
<keyword evidence="2" id="KW-0647">Proteasome</keyword>
<dbReference type="OrthoDB" id="8775810at2759"/>
<evidence type="ECO:0000313" key="4">
    <source>
        <dbReference type="EMBL" id="ODV89827.1"/>
    </source>
</evidence>
<dbReference type="GO" id="GO:0008541">
    <property type="term" value="C:proteasome regulatory particle, lid subcomplex"/>
    <property type="evidence" value="ECO:0007669"/>
    <property type="project" value="EnsemblFungi"/>
</dbReference>
<dbReference type="GO" id="GO:0034515">
    <property type="term" value="C:proteasome storage granule"/>
    <property type="evidence" value="ECO:0007669"/>
    <property type="project" value="EnsemblFungi"/>
</dbReference>
<dbReference type="InterPro" id="IPR006746">
    <property type="entry name" value="26S_Psome_Rpn12"/>
</dbReference>
<protein>
    <recommendedName>
        <fullName evidence="3">PCI domain-containing protein</fullName>
    </recommendedName>
</protein>
<dbReference type="Gene3D" id="1.25.40.990">
    <property type="match status" value="1"/>
</dbReference>
<dbReference type="AlphaFoldDB" id="A0A1E4TDN8"/>
<name>A0A1E4TDN8_9ASCO</name>
<dbReference type="PANTHER" id="PTHR12387">
    <property type="entry name" value="26S PROTEASOME NON-ATPASE REGULATORY SUBUNIT 8"/>
    <property type="match status" value="1"/>
</dbReference>
<dbReference type="GO" id="GO:0005829">
    <property type="term" value="C:cytosol"/>
    <property type="evidence" value="ECO:0007669"/>
    <property type="project" value="TreeGrafter"/>
</dbReference>